<dbReference type="SUPFAM" id="SSF52058">
    <property type="entry name" value="L domain-like"/>
    <property type="match status" value="1"/>
</dbReference>
<sequence length="112" mass="12626">MFPALQNLVVNDNRISQWSSINELDKLQSLRSLSCRRNPLTEGNGEQTAYRFIIAKIGQLQTLNKCQVSARARSFLDSRTNYQKVQADSVFECCRGCQVRFPGGNEGASCMF</sequence>
<proteinExistence type="predicted"/>
<comment type="caution">
    <text evidence="1">The sequence shown here is derived from an EMBL/GenBank/DDBJ whole genome shotgun (WGS) entry which is preliminary data.</text>
</comment>
<evidence type="ECO:0000313" key="1">
    <source>
        <dbReference type="EMBL" id="KAF6073714.1"/>
    </source>
</evidence>
<organism evidence="1 2">
    <name type="scientific">Phyllostomus discolor</name>
    <name type="common">pale spear-nosed bat</name>
    <dbReference type="NCBI Taxonomy" id="89673"/>
    <lineage>
        <taxon>Eukaryota</taxon>
        <taxon>Metazoa</taxon>
        <taxon>Chordata</taxon>
        <taxon>Craniata</taxon>
        <taxon>Vertebrata</taxon>
        <taxon>Euteleostomi</taxon>
        <taxon>Mammalia</taxon>
        <taxon>Eutheria</taxon>
        <taxon>Laurasiatheria</taxon>
        <taxon>Chiroptera</taxon>
        <taxon>Yangochiroptera</taxon>
        <taxon>Phyllostomidae</taxon>
        <taxon>Phyllostominae</taxon>
        <taxon>Phyllostomus</taxon>
    </lineage>
</organism>
<accession>A0A834DB68</accession>
<dbReference type="Proteomes" id="UP000664940">
    <property type="component" value="Unassembled WGS sequence"/>
</dbReference>
<dbReference type="InterPro" id="IPR032675">
    <property type="entry name" value="LRR_dom_sf"/>
</dbReference>
<dbReference type="EMBL" id="JABVXQ010000016">
    <property type="protein sequence ID" value="KAF6073714.1"/>
    <property type="molecule type" value="Genomic_DNA"/>
</dbReference>
<protein>
    <submittedName>
        <fullName evidence="1">Tubulin folding cofactor E</fullName>
    </submittedName>
</protein>
<dbReference type="Gene3D" id="3.80.10.10">
    <property type="entry name" value="Ribonuclease Inhibitor"/>
    <property type="match status" value="1"/>
</dbReference>
<gene>
    <name evidence="1" type="ORF">HJG60_018613</name>
</gene>
<evidence type="ECO:0000313" key="2">
    <source>
        <dbReference type="Proteomes" id="UP000664940"/>
    </source>
</evidence>
<name>A0A834DB68_9CHIR</name>
<reference evidence="1 2" key="1">
    <citation type="journal article" date="2020" name="Nature">
        <title>Six reference-quality genomes reveal evolution of bat adaptations.</title>
        <authorList>
            <person name="Jebb D."/>
            <person name="Huang Z."/>
            <person name="Pippel M."/>
            <person name="Hughes G.M."/>
            <person name="Lavrichenko K."/>
            <person name="Devanna P."/>
            <person name="Winkler S."/>
            <person name="Jermiin L.S."/>
            <person name="Skirmuntt E.C."/>
            <person name="Katzourakis A."/>
            <person name="Burkitt-Gray L."/>
            <person name="Ray D.A."/>
            <person name="Sullivan K.A.M."/>
            <person name="Roscito J.G."/>
            <person name="Kirilenko B.M."/>
            <person name="Davalos L.M."/>
            <person name="Corthals A.P."/>
            <person name="Power M.L."/>
            <person name="Jones G."/>
            <person name="Ransome R.D."/>
            <person name="Dechmann D.K.N."/>
            <person name="Locatelli A.G."/>
            <person name="Puechmaille S.J."/>
            <person name="Fedrigo O."/>
            <person name="Jarvis E.D."/>
            <person name="Hiller M."/>
            <person name="Vernes S.C."/>
            <person name="Myers E.W."/>
            <person name="Teeling E.C."/>
        </authorList>
    </citation>
    <scope>NUCLEOTIDE SEQUENCE [LARGE SCALE GENOMIC DNA]</scope>
    <source>
        <strain evidence="1">Bat1K_MPI-CBG_1</strain>
    </source>
</reference>
<dbReference type="AlphaFoldDB" id="A0A834DB68"/>